<organism evidence="1 2">
    <name type="scientific">Streptomyces siamensis</name>
    <dbReference type="NCBI Taxonomy" id="1274986"/>
    <lineage>
        <taxon>Bacteria</taxon>
        <taxon>Bacillati</taxon>
        <taxon>Actinomycetota</taxon>
        <taxon>Actinomycetes</taxon>
        <taxon>Kitasatosporales</taxon>
        <taxon>Streptomycetaceae</taxon>
        <taxon>Streptomyces</taxon>
    </lineage>
</organism>
<keyword evidence="2" id="KW-1185">Reference proteome</keyword>
<evidence type="ECO:0000313" key="2">
    <source>
        <dbReference type="Proteomes" id="UP001501759"/>
    </source>
</evidence>
<sequence>MGASPAVADGSGDSDGITAPAFVVVTGDNNHVGVSGRDSHVGAGQVSGTGHTVGSPQAPQDTVNFFVRNDSDYTLHLTSITGIAGSVTGPIDLPPHSSPTAFQQFPMPSTLGSSGGAATYDVRRNGTSVGSLKVAMVSAILGAATEMGCNPQNPVVNCPSPTNTTSVNIVNSP</sequence>
<name>A0ABP9ITP2_9ACTN</name>
<dbReference type="Proteomes" id="UP001501759">
    <property type="component" value="Unassembled WGS sequence"/>
</dbReference>
<comment type="caution">
    <text evidence="1">The sequence shown here is derived from an EMBL/GenBank/DDBJ whole genome shotgun (WGS) entry which is preliminary data.</text>
</comment>
<protein>
    <recommendedName>
        <fullName evidence="3">DUF11 domain-containing protein</fullName>
    </recommendedName>
</protein>
<evidence type="ECO:0008006" key="3">
    <source>
        <dbReference type="Google" id="ProtNLM"/>
    </source>
</evidence>
<proteinExistence type="predicted"/>
<evidence type="ECO:0000313" key="1">
    <source>
        <dbReference type="EMBL" id="GAA5008115.1"/>
    </source>
</evidence>
<gene>
    <name evidence="1" type="ORF">GCM10023335_26530</name>
</gene>
<accession>A0ABP9ITP2</accession>
<dbReference type="EMBL" id="BAABKB010000005">
    <property type="protein sequence ID" value="GAA5008115.1"/>
    <property type="molecule type" value="Genomic_DNA"/>
</dbReference>
<reference evidence="2" key="1">
    <citation type="journal article" date="2019" name="Int. J. Syst. Evol. Microbiol.">
        <title>The Global Catalogue of Microorganisms (GCM) 10K type strain sequencing project: providing services to taxonomists for standard genome sequencing and annotation.</title>
        <authorList>
            <consortium name="The Broad Institute Genomics Platform"/>
            <consortium name="The Broad Institute Genome Sequencing Center for Infectious Disease"/>
            <person name="Wu L."/>
            <person name="Ma J."/>
        </authorList>
    </citation>
    <scope>NUCLEOTIDE SEQUENCE [LARGE SCALE GENOMIC DNA]</scope>
    <source>
        <strain evidence="2">JCM 18409</strain>
    </source>
</reference>